<evidence type="ECO:0000313" key="8">
    <source>
        <dbReference type="Proteomes" id="UP000593577"/>
    </source>
</evidence>
<proteinExistence type="inferred from homology"/>
<dbReference type="GO" id="GO:0004861">
    <property type="term" value="F:cyclin-dependent protein serine/threonine kinase inhibitor activity"/>
    <property type="evidence" value="ECO:0007669"/>
    <property type="project" value="InterPro"/>
</dbReference>
<accession>A0A7J8XHH7</accession>
<dbReference type="GO" id="GO:0005654">
    <property type="term" value="C:nucleoplasm"/>
    <property type="evidence" value="ECO:0007669"/>
    <property type="project" value="UniProtKB-SubCell"/>
</dbReference>
<evidence type="ECO:0000259" key="6">
    <source>
        <dbReference type="Pfam" id="PF02234"/>
    </source>
</evidence>
<dbReference type="AlphaFoldDB" id="A0A7J8XHH7"/>
<feature type="non-terminal residue" evidence="7">
    <location>
        <position position="1"/>
    </location>
</feature>
<sequence>NYQKPENERSQPTNTNYFPRALSLKRQIKNFFISFLIMRRKCRKFGEIAVMELSDVGLRTRAMAAATGTVQKKRRRLNCDGDAEFKATSSRASTTSYIQLRSRRILVDHHRLNENRCLSSNLDHDDDVSCCSSNIGSSDKRIIQLPDLEDESMEVETSTHLNFRERSLFSVSSVNSSRRETTPSSELRAEPEALDSTSRQSEANSRRRSTAEKMPTEAELEEFFAAAEKKVKEQFAEKYNYDIVKDEPLEGRYQWVRLNP</sequence>
<dbReference type="InterPro" id="IPR044275">
    <property type="entry name" value="KRP"/>
</dbReference>
<comment type="subcellular location">
    <subcellularLocation>
        <location evidence="1">Nucleus</location>
        <location evidence="1">Nucleoplasm</location>
    </subcellularLocation>
</comment>
<reference evidence="7 8" key="1">
    <citation type="journal article" date="2019" name="Genome Biol. Evol.">
        <title>Insights into the evolution of the New World diploid cottons (Gossypium, subgenus Houzingenia) based on genome sequencing.</title>
        <authorList>
            <person name="Grover C.E."/>
            <person name="Arick M.A. 2nd"/>
            <person name="Thrash A."/>
            <person name="Conover J.L."/>
            <person name="Sanders W.S."/>
            <person name="Peterson D.G."/>
            <person name="Frelichowski J.E."/>
            <person name="Scheffler J.A."/>
            <person name="Scheffler B.E."/>
            <person name="Wendel J.F."/>
        </authorList>
    </citation>
    <scope>NUCLEOTIDE SEQUENCE [LARGE SCALE GENOMIC DNA]</scope>
    <source>
        <strain evidence="7">185</strain>
        <tissue evidence="7">Leaf</tissue>
    </source>
</reference>
<evidence type="ECO:0000256" key="3">
    <source>
        <dbReference type="ARBA" id="ARBA00023013"/>
    </source>
</evidence>
<dbReference type="EMBL" id="JABFAA010000007">
    <property type="protein sequence ID" value="MBA0686756.1"/>
    <property type="molecule type" value="Genomic_DNA"/>
</dbReference>
<comment type="similarity">
    <text evidence="2">Belongs to the CDI family. ICK/KRP subfamily.</text>
</comment>
<evidence type="ECO:0000313" key="7">
    <source>
        <dbReference type="EMBL" id="MBA0686756.1"/>
    </source>
</evidence>
<dbReference type="GO" id="GO:0051726">
    <property type="term" value="P:regulation of cell cycle"/>
    <property type="evidence" value="ECO:0007669"/>
    <property type="project" value="InterPro"/>
</dbReference>
<dbReference type="Proteomes" id="UP000593577">
    <property type="component" value="Unassembled WGS sequence"/>
</dbReference>
<dbReference type="InterPro" id="IPR003175">
    <property type="entry name" value="CDI_dom"/>
</dbReference>
<dbReference type="Pfam" id="PF02234">
    <property type="entry name" value="CDI"/>
    <property type="match status" value="1"/>
</dbReference>
<dbReference type="InterPro" id="IPR044898">
    <property type="entry name" value="CDI_dom_sf"/>
</dbReference>
<dbReference type="PANTHER" id="PTHR46776">
    <property type="entry name" value="CYCLIN-DEPENDENT KINASE INHIBITOR 4-RELATED"/>
    <property type="match status" value="1"/>
</dbReference>
<feature type="compositionally biased region" description="Basic and acidic residues" evidence="5">
    <location>
        <begin position="177"/>
        <end position="191"/>
    </location>
</feature>
<evidence type="ECO:0000256" key="5">
    <source>
        <dbReference type="SAM" id="MobiDB-lite"/>
    </source>
</evidence>
<gene>
    <name evidence="7" type="ORF">Goari_014341</name>
</gene>
<keyword evidence="8" id="KW-1185">Reference proteome</keyword>
<comment type="caution">
    <text evidence="7">The sequence shown here is derived from an EMBL/GenBank/DDBJ whole genome shotgun (WGS) entry which is preliminary data.</text>
</comment>
<feature type="domain" description="Cyclin-dependent kinase inhibitor" evidence="6">
    <location>
        <begin position="213"/>
        <end position="258"/>
    </location>
</feature>
<protein>
    <recommendedName>
        <fullName evidence="6">Cyclin-dependent kinase inhibitor domain-containing protein</fullName>
    </recommendedName>
</protein>
<evidence type="ECO:0000256" key="4">
    <source>
        <dbReference type="ARBA" id="ARBA00023306"/>
    </source>
</evidence>
<keyword evidence="3" id="KW-0649">Protein kinase inhibitor</keyword>
<keyword evidence="4" id="KW-0131">Cell cycle</keyword>
<evidence type="ECO:0000256" key="2">
    <source>
        <dbReference type="ARBA" id="ARBA00010274"/>
    </source>
</evidence>
<name>A0A7J8XHH7_GOSAI</name>
<dbReference type="PIRSF" id="PIRSF017811">
    <property type="entry name" value="CDK_inhib_pln"/>
    <property type="match status" value="1"/>
</dbReference>
<evidence type="ECO:0000256" key="1">
    <source>
        <dbReference type="ARBA" id="ARBA00004642"/>
    </source>
</evidence>
<feature type="region of interest" description="Disordered" evidence="5">
    <location>
        <begin position="172"/>
        <end position="216"/>
    </location>
</feature>
<organism evidence="7 8">
    <name type="scientific">Gossypium aridum</name>
    <name type="common">American cotton</name>
    <name type="synonym">Erioxylum aridum</name>
    <dbReference type="NCBI Taxonomy" id="34290"/>
    <lineage>
        <taxon>Eukaryota</taxon>
        <taxon>Viridiplantae</taxon>
        <taxon>Streptophyta</taxon>
        <taxon>Embryophyta</taxon>
        <taxon>Tracheophyta</taxon>
        <taxon>Spermatophyta</taxon>
        <taxon>Magnoliopsida</taxon>
        <taxon>eudicotyledons</taxon>
        <taxon>Gunneridae</taxon>
        <taxon>Pentapetalae</taxon>
        <taxon>rosids</taxon>
        <taxon>malvids</taxon>
        <taxon>Malvales</taxon>
        <taxon>Malvaceae</taxon>
        <taxon>Malvoideae</taxon>
        <taxon>Gossypium</taxon>
    </lineage>
</organism>
<dbReference type="Gene3D" id="4.10.365.10">
    <property type="entry name" value="p27"/>
    <property type="match status" value="1"/>
</dbReference>